<dbReference type="OrthoDB" id="1100107at2759"/>
<dbReference type="Proteomes" id="UP000326396">
    <property type="component" value="Linkage Group LG7"/>
</dbReference>
<organism evidence="1 2">
    <name type="scientific">Mikania micrantha</name>
    <name type="common">bitter vine</name>
    <dbReference type="NCBI Taxonomy" id="192012"/>
    <lineage>
        <taxon>Eukaryota</taxon>
        <taxon>Viridiplantae</taxon>
        <taxon>Streptophyta</taxon>
        <taxon>Embryophyta</taxon>
        <taxon>Tracheophyta</taxon>
        <taxon>Spermatophyta</taxon>
        <taxon>Magnoliopsida</taxon>
        <taxon>eudicotyledons</taxon>
        <taxon>Gunneridae</taxon>
        <taxon>Pentapetalae</taxon>
        <taxon>asterids</taxon>
        <taxon>campanulids</taxon>
        <taxon>Asterales</taxon>
        <taxon>Asteraceae</taxon>
        <taxon>Asteroideae</taxon>
        <taxon>Heliantheae alliance</taxon>
        <taxon>Eupatorieae</taxon>
        <taxon>Mikania</taxon>
    </lineage>
</organism>
<dbReference type="AlphaFoldDB" id="A0A5N6LYL1"/>
<gene>
    <name evidence="1" type="ORF">E3N88_34599</name>
</gene>
<name>A0A5N6LYL1_9ASTR</name>
<dbReference type="PANTHER" id="PTHR48258:SF4">
    <property type="entry name" value="DUF4216 DOMAIN-CONTAINING PROTEIN"/>
    <property type="match status" value="1"/>
</dbReference>
<sequence>MLQAADEPLWEGKKATNCSKLEAATNFLNWKSLFNVSTECYNHILSMVKAMMPEENKLPESFYDTKKFYKSLTRLNREPRNLAHNIPCSSITDSRLSVFKHPSRRLFDKGGKTTLLTNKDKHKAHTYILLSCEELQDYVLLFDEELIASFPDCDQATLDKKKEAEFATWLKVLNGGENAHLQDIAHGPLTHVQSHKGYLVNGYKFHTRTAYHGRVTENSAFVRLNMSESPVCYILQVCIFCSVQNLDSQKYVTSWK</sequence>
<protein>
    <submittedName>
        <fullName evidence="1">Uncharacterized protein</fullName>
    </submittedName>
</protein>
<proteinExistence type="predicted"/>
<evidence type="ECO:0000313" key="1">
    <source>
        <dbReference type="EMBL" id="KAD3066719.1"/>
    </source>
</evidence>
<accession>A0A5N6LYL1</accession>
<keyword evidence="2" id="KW-1185">Reference proteome</keyword>
<evidence type="ECO:0000313" key="2">
    <source>
        <dbReference type="Proteomes" id="UP000326396"/>
    </source>
</evidence>
<dbReference type="PANTHER" id="PTHR48258">
    <property type="entry name" value="DUF4218 DOMAIN-CONTAINING PROTEIN-RELATED"/>
    <property type="match status" value="1"/>
</dbReference>
<comment type="caution">
    <text evidence="1">The sequence shown here is derived from an EMBL/GenBank/DDBJ whole genome shotgun (WGS) entry which is preliminary data.</text>
</comment>
<reference evidence="1 2" key="1">
    <citation type="submission" date="2019-05" db="EMBL/GenBank/DDBJ databases">
        <title>Mikania micrantha, genome provides insights into the molecular mechanism of rapid growth.</title>
        <authorList>
            <person name="Liu B."/>
        </authorList>
    </citation>
    <scope>NUCLEOTIDE SEQUENCE [LARGE SCALE GENOMIC DNA]</scope>
    <source>
        <strain evidence="1">NLD-2019</strain>
        <tissue evidence="1">Leaf</tissue>
    </source>
</reference>
<dbReference type="EMBL" id="SZYD01000017">
    <property type="protein sequence ID" value="KAD3066719.1"/>
    <property type="molecule type" value="Genomic_DNA"/>
</dbReference>